<dbReference type="InterPro" id="IPR011697">
    <property type="entry name" value="Peptidase_C26"/>
</dbReference>
<dbReference type="EMBL" id="CADCTC010000056">
    <property type="protein sequence ID" value="CAA9228338.1"/>
    <property type="molecule type" value="Genomic_DNA"/>
</dbReference>
<organism evidence="1">
    <name type="scientific">uncultured Chloroflexota bacterium</name>
    <dbReference type="NCBI Taxonomy" id="166587"/>
    <lineage>
        <taxon>Bacteria</taxon>
        <taxon>Bacillati</taxon>
        <taxon>Chloroflexota</taxon>
        <taxon>environmental samples</taxon>
    </lineage>
</organism>
<dbReference type="InterPro" id="IPR044668">
    <property type="entry name" value="PuuD-like"/>
</dbReference>
<dbReference type="PANTHER" id="PTHR43235:SF1">
    <property type="entry name" value="GLUTAMINE AMIDOTRANSFERASE PB2B2.05-RELATED"/>
    <property type="match status" value="1"/>
</dbReference>
<dbReference type="GO" id="GO:0005829">
    <property type="term" value="C:cytosol"/>
    <property type="evidence" value="ECO:0007669"/>
    <property type="project" value="TreeGrafter"/>
</dbReference>
<protein>
    <submittedName>
        <fullName evidence="1">Glutamine amidotransferase, class I</fullName>
    </submittedName>
</protein>
<dbReference type="SUPFAM" id="SSF52317">
    <property type="entry name" value="Class I glutamine amidotransferase-like"/>
    <property type="match status" value="1"/>
</dbReference>
<dbReference type="GO" id="GO:0016740">
    <property type="term" value="F:transferase activity"/>
    <property type="evidence" value="ECO:0007669"/>
    <property type="project" value="UniProtKB-KW"/>
</dbReference>
<proteinExistence type="predicted"/>
<keyword evidence="1" id="KW-0315">Glutamine amidotransferase</keyword>
<dbReference type="PANTHER" id="PTHR43235">
    <property type="entry name" value="GLUTAMINE AMIDOTRANSFERASE PB2B2.05-RELATED"/>
    <property type="match status" value="1"/>
</dbReference>
<dbReference type="GO" id="GO:0016811">
    <property type="term" value="F:hydrolase activity, acting on carbon-nitrogen (but not peptide) bonds, in linear amides"/>
    <property type="evidence" value="ECO:0007669"/>
    <property type="project" value="InterPro"/>
</dbReference>
<reference evidence="1" key="1">
    <citation type="submission" date="2020-02" db="EMBL/GenBank/DDBJ databases">
        <authorList>
            <person name="Meier V. D."/>
        </authorList>
    </citation>
    <scope>NUCLEOTIDE SEQUENCE</scope>
    <source>
        <strain evidence="1">AVDCRST_MAG77</strain>
    </source>
</reference>
<dbReference type="InterPro" id="IPR029062">
    <property type="entry name" value="Class_I_gatase-like"/>
</dbReference>
<evidence type="ECO:0000313" key="1">
    <source>
        <dbReference type="EMBL" id="CAA9228338.1"/>
    </source>
</evidence>
<keyword evidence="1" id="KW-0808">Transferase</keyword>
<dbReference type="CDD" id="cd01745">
    <property type="entry name" value="GATase1_2"/>
    <property type="match status" value="1"/>
</dbReference>
<gene>
    <name evidence="1" type="ORF">AVDCRST_MAG77-865</name>
</gene>
<accession>A0A6J4HM65</accession>
<dbReference type="Pfam" id="PF07722">
    <property type="entry name" value="Peptidase_C26"/>
    <property type="match status" value="1"/>
</dbReference>
<name>A0A6J4HM65_9CHLR</name>
<dbReference type="AlphaFoldDB" id="A0A6J4HM65"/>
<sequence>MVAAGEAYVAAVQLAGGFPMLLPPGDLPGHIEDALTRVDGVLFTGGKDVDPRRYGQTVLNARVVIEPGRDAFELPLAQLAVARNYPVLAICRGMQVLNVALGGTLWQDLPAQIPESEVHHYQKAPRSETTHDVDVTRDSLLGDLVCAGSGTRLPANSFHHQAARVMAPPLSAVAHAADGLVEAVEMPDRDFVVGVQWHPEHLVFDHEGHRRLFEGLVKAARKRRTALADPA</sequence>
<dbReference type="Gene3D" id="3.40.50.880">
    <property type="match status" value="1"/>
</dbReference>
<dbReference type="PROSITE" id="PS51273">
    <property type="entry name" value="GATASE_TYPE_1"/>
    <property type="match status" value="1"/>
</dbReference>